<protein>
    <submittedName>
        <fullName evidence="2">SIR2-like protein</fullName>
    </submittedName>
</protein>
<reference evidence="1" key="4">
    <citation type="submission" date="2024-05" db="EMBL/GenBank/DDBJ databases">
        <authorList>
            <person name="Sun Q."/>
            <person name="Zhou Y."/>
        </authorList>
    </citation>
    <scope>NUCLEOTIDE SEQUENCE</scope>
    <source>
        <strain evidence="1">CGMCC 1.15644</strain>
    </source>
</reference>
<evidence type="ECO:0000313" key="2">
    <source>
        <dbReference type="EMBL" id="TCO27070.1"/>
    </source>
</evidence>
<reference evidence="2 3" key="3">
    <citation type="submission" date="2019-03" db="EMBL/GenBank/DDBJ databases">
        <title>Genomic Encyclopedia of Type Strains, Phase IV (KMG-IV): sequencing the most valuable type-strain genomes for metagenomic binning, comparative biology and taxonomic classification.</title>
        <authorList>
            <person name="Goeker M."/>
        </authorList>
    </citation>
    <scope>NUCLEOTIDE SEQUENCE [LARGE SCALE GENOMIC DNA]</scope>
    <source>
        <strain evidence="2 3">DSM 103236</strain>
    </source>
</reference>
<proteinExistence type="predicted"/>
<accession>A0A4R2HFB4</accession>
<dbReference type="EMBL" id="BMJO01000004">
    <property type="protein sequence ID" value="GGE58675.1"/>
    <property type="molecule type" value="Genomic_DNA"/>
</dbReference>
<evidence type="ECO:0000313" key="4">
    <source>
        <dbReference type="Proteomes" id="UP000622648"/>
    </source>
</evidence>
<dbReference type="Proteomes" id="UP000295684">
    <property type="component" value="Unassembled WGS sequence"/>
</dbReference>
<gene>
    <name evidence="2" type="ORF">EV200_103404</name>
    <name evidence="1" type="ORF">GCM10011413_26440</name>
</gene>
<sequence>MSKSDAPMTILKNQNKTVILNYEKEVIKGKAEYTLKTLQVIYSDGKIELFEEDSNGKAINSADMVPVEPSIGLLAYGDKIKRDYYKSLLKGKYNEIENLVVLSGAGSSVGVGKENVGLTMAGLWQKMETVDLACLTRLIKATKYSKLEEDGSFDSDNIVKDLEALLSIAGMKNKVESEKQLDDDILTARKIIAEFCDLKLPDNAPHIEFLTKAVLRPQKFPRVKIFTLNYDTLFEQSAAREKFTVIDGFTFSSPRTFNGKYFDYDIIETRHNRQDKKDSTIPKLFYLFKMHGSLNWKHVDGDIEQTDGEIDVSKRVMVFPQDSKYEHSYEQPYFEMMARFQQSLRVENTLLITIGFSFLDKHISSVILETLKQNPSLHLIALTYPEVIYTEKSYQIELHRIAELQSRITFVAETFVDFSKNFPENIAHNRVDVLEELNFQLKKLTKENV</sequence>
<dbReference type="Proteomes" id="UP000622648">
    <property type="component" value="Unassembled WGS sequence"/>
</dbReference>
<organism evidence="2 3">
    <name type="scientific">Pedobacter psychrotolerans</name>
    <dbReference type="NCBI Taxonomy" id="1843235"/>
    <lineage>
        <taxon>Bacteria</taxon>
        <taxon>Pseudomonadati</taxon>
        <taxon>Bacteroidota</taxon>
        <taxon>Sphingobacteriia</taxon>
        <taxon>Sphingobacteriales</taxon>
        <taxon>Sphingobacteriaceae</taxon>
        <taxon>Pedobacter</taxon>
    </lineage>
</organism>
<comment type="caution">
    <text evidence="2">The sequence shown here is derived from an EMBL/GenBank/DDBJ whole genome shotgun (WGS) entry which is preliminary data.</text>
</comment>
<reference evidence="1" key="1">
    <citation type="journal article" date="2014" name="Int. J. Syst. Evol. Microbiol.">
        <title>Complete genome of a new Firmicutes species belonging to the dominant human colonic microbiota ('Ruminococcus bicirculans') reveals two chromosomes and a selective capacity to utilize plant glucans.</title>
        <authorList>
            <consortium name="NISC Comparative Sequencing Program"/>
            <person name="Wegmann U."/>
            <person name="Louis P."/>
            <person name="Goesmann A."/>
            <person name="Henrissat B."/>
            <person name="Duncan S.H."/>
            <person name="Flint H.J."/>
        </authorList>
    </citation>
    <scope>NUCLEOTIDE SEQUENCE</scope>
    <source>
        <strain evidence="1">CGMCC 1.15644</strain>
    </source>
</reference>
<name>A0A4R2HFB4_9SPHI</name>
<dbReference type="AlphaFoldDB" id="A0A4R2HFB4"/>
<dbReference type="OrthoDB" id="9808492at2"/>
<dbReference type="EMBL" id="SLWO01000003">
    <property type="protein sequence ID" value="TCO27070.1"/>
    <property type="molecule type" value="Genomic_DNA"/>
</dbReference>
<evidence type="ECO:0000313" key="3">
    <source>
        <dbReference type="Proteomes" id="UP000295684"/>
    </source>
</evidence>
<evidence type="ECO:0000313" key="1">
    <source>
        <dbReference type="EMBL" id="GGE58675.1"/>
    </source>
</evidence>
<dbReference type="Pfam" id="PF13289">
    <property type="entry name" value="SIR2_2"/>
    <property type="match status" value="1"/>
</dbReference>
<reference evidence="4" key="2">
    <citation type="journal article" date="2019" name="Int. J. Syst. Evol. Microbiol.">
        <title>The Global Catalogue of Microorganisms (GCM) 10K type strain sequencing project: providing services to taxonomists for standard genome sequencing and annotation.</title>
        <authorList>
            <consortium name="The Broad Institute Genomics Platform"/>
            <consortium name="The Broad Institute Genome Sequencing Center for Infectious Disease"/>
            <person name="Wu L."/>
            <person name="Ma J."/>
        </authorList>
    </citation>
    <scope>NUCLEOTIDE SEQUENCE [LARGE SCALE GENOMIC DNA]</scope>
    <source>
        <strain evidence="4">CGMCC 1.15644</strain>
    </source>
</reference>
<keyword evidence="4" id="KW-1185">Reference proteome</keyword>
<dbReference type="RefSeq" id="WP_132531494.1">
    <property type="nucleotide sequence ID" value="NZ_BMJO01000004.1"/>
</dbReference>